<gene>
    <name evidence="4" type="ORF">NMOB1V02_LOCUS11141</name>
</gene>
<reference evidence="4" key="1">
    <citation type="submission" date="2020-11" db="EMBL/GenBank/DDBJ databases">
        <authorList>
            <person name="Tran Van P."/>
        </authorList>
    </citation>
    <scope>NUCLEOTIDE SEQUENCE</scope>
</reference>
<keyword evidence="3" id="KW-0862">Zinc</keyword>
<dbReference type="AlphaFoldDB" id="A0A7R9C037"/>
<dbReference type="GO" id="GO:0008270">
    <property type="term" value="F:zinc ion binding"/>
    <property type="evidence" value="ECO:0007669"/>
    <property type="project" value="TreeGrafter"/>
</dbReference>
<evidence type="ECO:0000313" key="5">
    <source>
        <dbReference type="Proteomes" id="UP000678499"/>
    </source>
</evidence>
<comment type="similarity">
    <text evidence="1">Belongs to the UPF0587 family.</text>
</comment>
<evidence type="ECO:0000256" key="3">
    <source>
        <dbReference type="ARBA" id="ARBA00022833"/>
    </source>
</evidence>
<dbReference type="EMBL" id="OA887611">
    <property type="protein sequence ID" value="CAD7283526.1"/>
    <property type="molecule type" value="Genomic_DNA"/>
</dbReference>
<name>A0A7R9C037_9CRUS</name>
<keyword evidence="5" id="KW-1185">Reference proteome</keyword>
<dbReference type="SUPFAM" id="SSF141678">
    <property type="entry name" value="MAL13P1.257-like"/>
    <property type="match status" value="1"/>
</dbReference>
<protein>
    <submittedName>
        <fullName evidence="4">Uncharacterized protein</fullName>
    </submittedName>
</protein>
<evidence type="ECO:0000313" key="4">
    <source>
        <dbReference type="EMBL" id="CAD7283526.1"/>
    </source>
</evidence>
<proteinExistence type="inferred from homology"/>
<evidence type="ECO:0000256" key="2">
    <source>
        <dbReference type="ARBA" id="ARBA00022723"/>
    </source>
</evidence>
<dbReference type="EMBL" id="CAJPEX010005574">
    <property type="protein sequence ID" value="CAG0923678.1"/>
    <property type="molecule type" value="Genomic_DNA"/>
</dbReference>
<dbReference type="OrthoDB" id="10248838at2759"/>
<dbReference type="PANTHER" id="PTHR12857">
    <property type="entry name" value="CXXC MOTIF CONTAINING ZINC BINDING PROTEIN"/>
    <property type="match status" value="1"/>
</dbReference>
<dbReference type="Proteomes" id="UP000678499">
    <property type="component" value="Unassembled WGS sequence"/>
</dbReference>
<dbReference type="PANTHER" id="PTHR12857:SF0">
    <property type="entry name" value="CXXC MOTIF CONTAINING ZINC BINDING PROTEIN"/>
    <property type="match status" value="1"/>
</dbReference>
<accession>A0A7R9C037</accession>
<evidence type="ECO:0000256" key="1">
    <source>
        <dbReference type="ARBA" id="ARBA00007818"/>
    </source>
</evidence>
<keyword evidence="2" id="KW-0479">Metal-binding</keyword>
<dbReference type="Pfam" id="PF05907">
    <property type="entry name" value="CXXC_Zn-b_euk"/>
    <property type="match status" value="1"/>
</dbReference>
<dbReference type="InterPro" id="IPR008584">
    <property type="entry name" value="CXXC_Zn-binding_euk"/>
</dbReference>
<organism evidence="4">
    <name type="scientific">Notodromas monacha</name>
    <dbReference type="NCBI Taxonomy" id="399045"/>
    <lineage>
        <taxon>Eukaryota</taxon>
        <taxon>Metazoa</taxon>
        <taxon>Ecdysozoa</taxon>
        <taxon>Arthropoda</taxon>
        <taxon>Crustacea</taxon>
        <taxon>Oligostraca</taxon>
        <taxon>Ostracoda</taxon>
        <taxon>Podocopa</taxon>
        <taxon>Podocopida</taxon>
        <taxon>Cypridocopina</taxon>
        <taxon>Cypridoidea</taxon>
        <taxon>Cyprididae</taxon>
        <taxon>Notodromas</taxon>
    </lineage>
</organism>
<sequence>MNTVVFRIFIQQGVCLLRTTIDPSIRRRGSFAMAIIILSSVMSYNAEDSDAFKTIMFFCGGLEPIDFEHSFGFVVETGGSGARFEGVNLSDSDWESQDEISSNAVSISNLEFRLIKK</sequence>